<name>A0A6N4DMB5_9GAMM</name>
<dbReference type="InterPro" id="IPR005672">
    <property type="entry name" value="Phosphate_PstA"/>
</dbReference>
<feature type="transmembrane region" description="Helical" evidence="9">
    <location>
        <begin position="268"/>
        <end position="290"/>
    </location>
</feature>
<feature type="transmembrane region" description="Helical" evidence="9">
    <location>
        <begin position="227"/>
        <end position="248"/>
    </location>
</feature>
<evidence type="ECO:0000256" key="2">
    <source>
        <dbReference type="ARBA" id="ARBA00007069"/>
    </source>
</evidence>
<dbReference type="NCBIfam" id="TIGR00974">
    <property type="entry name" value="3a0107s02c"/>
    <property type="match status" value="1"/>
</dbReference>
<dbReference type="GO" id="GO:0005315">
    <property type="term" value="F:phosphate transmembrane transporter activity"/>
    <property type="evidence" value="ECO:0007669"/>
    <property type="project" value="InterPro"/>
</dbReference>
<keyword evidence="6 9" id="KW-0812">Transmembrane</keyword>
<dbReference type="InterPro" id="IPR000515">
    <property type="entry name" value="MetI-like"/>
</dbReference>
<dbReference type="EMBL" id="PQCO01000282">
    <property type="protein sequence ID" value="PUD98872.1"/>
    <property type="molecule type" value="Genomic_DNA"/>
</dbReference>
<dbReference type="AlphaFoldDB" id="A0A6N4DMB5"/>
<evidence type="ECO:0000256" key="8">
    <source>
        <dbReference type="ARBA" id="ARBA00023136"/>
    </source>
</evidence>
<dbReference type="InterPro" id="IPR024573">
    <property type="entry name" value="DUF3333"/>
</dbReference>
<evidence type="ECO:0000259" key="10">
    <source>
        <dbReference type="PROSITE" id="PS50928"/>
    </source>
</evidence>
<dbReference type="PROSITE" id="PS50928">
    <property type="entry name" value="ABC_TM1"/>
    <property type="match status" value="1"/>
</dbReference>
<dbReference type="Gene3D" id="1.10.3720.10">
    <property type="entry name" value="MetI-like"/>
    <property type="match status" value="1"/>
</dbReference>
<evidence type="ECO:0000313" key="12">
    <source>
        <dbReference type="Proteomes" id="UP000250928"/>
    </source>
</evidence>
<feature type="transmembrane region" description="Helical" evidence="9">
    <location>
        <begin position="414"/>
        <end position="433"/>
    </location>
</feature>
<dbReference type="SUPFAM" id="SSF161098">
    <property type="entry name" value="MetI-like"/>
    <property type="match status" value="1"/>
</dbReference>
<reference evidence="11 12" key="1">
    <citation type="submission" date="2018-01" db="EMBL/GenBank/DDBJ databases">
        <title>Novel co-symbiosis in the lucinid bivalve Phacoides pectinatus.</title>
        <authorList>
            <person name="Lim S.J."/>
            <person name="Davis B.G."/>
            <person name="Gill D.E."/>
            <person name="Engel A.S."/>
            <person name="Anderson L.C."/>
            <person name="Campbell B.J."/>
        </authorList>
    </citation>
    <scope>NUCLEOTIDE SEQUENCE [LARGE SCALE GENOMIC DNA]</scope>
    <source>
        <strain evidence="11">N3_P5</strain>
    </source>
</reference>
<keyword evidence="7 9" id="KW-1133">Transmembrane helix</keyword>
<feature type="transmembrane region" description="Helical" evidence="9">
    <location>
        <begin position="339"/>
        <end position="364"/>
    </location>
</feature>
<protein>
    <recommendedName>
        <fullName evidence="3 9">Phosphate transport system permease protein PstA</fullName>
    </recommendedName>
</protein>
<dbReference type="PANTHER" id="PTHR43470:SF5">
    <property type="entry name" value="PHOSPHATE TRANSPORT SYSTEM PERMEASE PROTEIN PSTA"/>
    <property type="match status" value="1"/>
</dbReference>
<feature type="transmembrane region" description="Helical" evidence="9">
    <location>
        <begin position="296"/>
        <end position="318"/>
    </location>
</feature>
<comment type="caution">
    <text evidence="11">The sequence shown here is derived from an EMBL/GenBank/DDBJ whole genome shotgun (WGS) entry which is preliminary data.</text>
</comment>
<evidence type="ECO:0000256" key="7">
    <source>
        <dbReference type="ARBA" id="ARBA00022989"/>
    </source>
</evidence>
<accession>A0A6N4DMB5</accession>
<evidence type="ECO:0000256" key="9">
    <source>
        <dbReference type="RuleBase" id="RU363043"/>
    </source>
</evidence>
<evidence type="ECO:0000256" key="5">
    <source>
        <dbReference type="ARBA" id="ARBA00022475"/>
    </source>
</evidence>
<keyword evidence="8 9" id="KW-0472">Membrane</keyword>
<dbReference type="GO" id="GO:0035435">
    <property type="term" value="P:phosphate ion transmembrane transport"/>
    <property type="evidence" value="ECO:0007669"/>
    <property type="project" value="InterPro"/>
</dbReference>
<evidence type="ECO:0000256" key="1">
    <source>
        <dbReference type="ARBA" id="ARBA00004651"/>
    </source>
</evidence>
<feature type="transmembrane region" description="Helical" evidence="9">
    <location>
        <begin position="41"/>
        <end position="62"/>
    </location>
</feature>
<feature type="domain" description="ABC transmembrane type-1" evidence="10">
    <location>
        <begin position="223"/>
        <end position="430"/>
    </location>
</feature>
<evidence type="ECO:0000256" key="4">
    <source>
        <dbReference type="ARBA" id="ARBA00022448"/>
    </source>
</evidence>
<dbReference type="Proteomes" id="UP000250928">
    <property type="component" value="Unassembled WGS sequence"/>
</dbReference>
<proteinExistence type="inferred from homology"/>
<dbReference type="CDD" id="cd06261">
    <property type="entry name" value="TM_PBP2"/>
    <property type="match status" value="1"/>
</dbReference>
<evidence type="ECO:0000256" key="3">
    <source>
        <dbReference type="ARBA" id="ARBA00016864"/>
    </source>
</evidence>
<evidence type="ECO:0000313" key="11">
    <source>
        <dbReference type="EMBL" id="PUD98872.1"/>
    </source>
</evidence>
<comment type="subcellular location">
    <subcellularLocation>
        <location evidence="9">Cell inner membrane</location>
        <topology evidence="9">Multi-pass membrane protein</topology>
    </subcellularLocation>
    <subcellularLocation>
        <location evidence="1">Cell membrane</location>
        <topology evidence="1">Multi-pass membrane protein</topology>
    </subcellularLocation>
</comment>
<dbReference type="InterPro" id="IPR035906">
    <property type="entry name" value="MetI-like_sf"/>
</dbReference>
<comment type="similarity">
    <text evidence="2 9">Belongs to the binding-protein-dependent transport system permease family. CysTW subfamily.</text>
</comment>
<dbReference type="Pfam" id="PF11812">
    <property type="entry name" value="DUF3333"/>
    <property type="match status" value="1"/>
</dbReference>
<organism evidence="11 12">
    <name type="scientific">Candidatus Sedimenticola endophacoides</name>
    <dbReference type="NCBI Taxonomy" id="2548426"/>
    <lineage>
        <taxon>Bacteria</taxon>
        <taxon>Pseudomonadati</taxon>
        <taxon>Pseudomonadota</taxon>
        <taxon>Gammaproteobacteria</taxon>
        <taxon>Chromatiales</taxon>
        <taxon>Sedimenticolaceae</taxon>
        <taxon>Sedimenticola</taxon>
    </lineage>
</organism>
<keyword evidence="5 9" id="KW-1003">Cell membrane</keyword>
<evidence type="ECO:0000256" key="6">
    <source>
        <dbReference type="ARBA" id="ARBA00022692"/>
    </source>
</evidence>
<keyword evidence="4" id="KW-0813">Transport</keyword>
<dbReference type="Pfam" id="PF00528">
    <property type="entry name" value="BPD_transp_1"/>
    <property type="match status" value="1"/>
</dbReference>
<dbReference type="GO" id="GO:0005886">
    <property type="term" value="C:plasma membrane"/>
    <property type="evidence" value="ECO:0007669"/>
    <property type="project" value="UniProtKB-SubCell"/>
</dbReference>
<gene>
    <name evidence="11" type="primary">pstA</name>
    <name evidence="11" type="ORF">C3L24_11925</name>
</gene>
<dbReference type="PANTHER" id="PTHR43470">
    <property type="entry name" value="PHOSPHATE TRANSPORT SYSTEM PERMEASE PROTEIN PSTA-RELATED"/>
    <property type="match status" value="1"/>
</dbReference>
<sequence length="441" mass="48497">MWCANTVNSMNREEERGVTPIDRVNASLRRRYARERRFRRFGLGAVILGLSFVSMLFISIAGKGYGAFQQTFIELEVEFSEALLDPDGGRDRGILSRADYDGLVKAALRERFPEVTRRGDKRRLYRIASSGAGMQLRERVLADPGVIGTSARVWVSADDDIDMLFKGRIDRNLPEAERRVDDQTIAWVDRLREQGAIRTQFNRAFFTNGDSREPELAGIGGAIMGSLYTLMVTLALSFPIGVAAALYLEEFAPKNRWTDLIEVNINNLAAVPSIVFGLLGLAVFINFFGLPRSAPLVGGLVLTLMTLPTIIIASRAALKAVPPSIREAALGVGASKMQVVFHHVLPLAMPGMLTGTIIGMAQALGESAPLLMIGMVAFIVDIPGGPLDPSTVLPVQIFLWADSPERAFVERTSAAIMVLLGFLILMNLLAVILRKRLERRW</sequence>